<protein>
    <submittedName>
        <fullName evidence="2">Uncharacterized protein</fullName>
    </submittedName>
</protein>
<keyword evidence="1" id="KW-1133">Transmembrane helix</keyword>
<feature type="transmembrane region" description="Helical" evidence="1">
    <location>
        <begin position="66"/>
        <end position="92"/>
    </location>
</feature>
<keyword evidence="1" id="KW-0472">Membrane</keyword>
<gene>
    <name evidence="2" type="ORF">LECACI_7A003941</name>
</gene>
<dbReference type="AlphaFoldDB" id="A0AAI8YXS6"/>
<accession>A0AAI8YXS6</accession>
<sequence length="658" mass="71840">MYQLFPHRPDSNSNESSQTLISPFVSCSPVLPELHHPSACRKEGIIDRPERDAVPRHPRKILSRPVLCYFTLDLLVAILAVYFIAFAIAAYANNGRTIVHRSASITSLLLQGARIGTTVFTILYAALVGRCLLAVAAWRLEKGCTFGLVEQLLSSRTVSNAVISPLRLMIFTWATPGLIILWSLSPIGSQAAQRVVYQASAISQAPSKFYYMDTPLSTTYGESTQDRYQYKASIAFQSALLIASVNGNDTQDIFGNIRIPLLESIPTAEGLRSKEWLALPSKETVLFSSHVGIPFNGTTNPSASTFSLQTSYMHANCSVRESPGEDLPPVFKDESSNQTFRANGYIGVETDASHNGNSSRPRRIVLSMSTWSIDNDYWYTTNLSCALTTTYIEAQINCNGTSCFVPAIRRSIEPYASPNITVLDGVNTTSPYAPSSPATIAGEFLANFINSTGNDTGEGAVPIAQYLIDPNAAFDLRTQYADYDLGFQKWVTIGSVPPETLSFRMTQLLNTYRMCALSTSGVNGGFGMPDYGAYRTVSAEGTIYTTRDTLNVSVPWLVMLLLSSFVMLAAGLVTATLNLTRRGPDILDSFTGVAQASRLIGIPPESSIDSASKRVRDLRRSTVILGDVKSQEEVGHVAIAVPRDDSPVGRILQTRKYR</sequence>
<reference evidence="2" key="1">
    <citation type="submission" date="2023-11" db="EMBL/GenBank/DDBJ databases">
        <authorList>
            <person name="Alioto T."/>
            <person name="Alioto T."/>
            <person name="Gomez Garrido J."/>
        </authorList>
    </citation>
    <scope>NUCLEOTIDE SEQUENCE</scope>
</reference>
<organism evidence="2 3">
    <name type="scientific">Lecanosticta acicola</name>
    <dbReference type="NCBI Taxonomy" id="111012"/>
    <lineage>
        <taxon>Eukaryota</taxon>
        <taxon>Fungi</taxon>
        <taxon>Dikarya</taxon>
        <taxon>Ascomycota</taxon>
        <taxon>Pezizomycotina</taxon>
        <taxon>Dothideomycetes</taxon>
        <taxon>Dothideomycetidae</taxon>
        <taxon>Mycosphaerellales</taxon>
        <taxon>Mycosphaerellaceae</taxon>
        <taxon>Lecanosticta</taxon>
    </lineage>
</organism>
<dbReference type="EMBL" id="CAVMBE010000020">
    <property type="protein sequence ID" value="CAK3990025.1"/>
    <property type="molecule type" value="Genomic_DNA"/>
</dbReference>
<feature type="transmembrane region" description="Helical" evidence="1">
    <location>
        <begin position="556"/>
        <end position="579"/>
    </location>
</feature>
<proteinExistence type="predicted"/>
<name>A0AAI8YXS6_9PEZI</name>
<feature type="transmembrane region" description="Helical" evidence="1">
    <location>
        <begin position="112"/>
        <end position="140"/>
    </location>
</feature>
<evidence type="ECO:0000313" key="3">
    <source>
        <dbReference type="Proteomes" id="UP001296104"/>
    </source>
</evidence>
<keyword evidence="1" id="KW-0812">Transmembrane</keyword>
<dbReference type="Proteomes" id="UP001296104">
    <property type="component" value="Unassembled WGS sequence"/>
</dbReference>
<feature type="transmembrane region" description="Helical" evidence="1">
    <location>
        <begin position="161"/>
        <end position="184"/>
    </location>
</feature>
<comment type="caution">
    <text evidence="2">The sequence shown here is derived from an EMBL/GenBank/DDBJ whole genome shotgun (WGS) entry which is preliminary data.</text>
</comment>
<evidence type="ECO:0000313" key="2">
    <source>
        <dbReference type="EMBL" id="CAK3990025.1"/>
    </source>
</evidence>
<keyword evidence="3" id="KW-1185">Reference proteome</keyword>
<evidence type="ECO:0000256" key="1">
    <source>
        <dbReference type="SAM" id="Phobius"/>
    </source>
</evidence>